<accession>A0A4P8L2K2</accession>
<proteinExistence type="predicted"/>
<dbReference type="EMBL" id="CP040098">
    <property type="protein sequence ID" value="QCQ22147.1"/>
    <property type="molecule type" value="Genomic_DNA"/>
</dbReference>
<dbReference type="InterPro" id="IPR013406">
    <property type="entry name" value="CHP02574_addiction_mod"/>
</dbReference>
<dbReference type="Pfam" id="PF09720">
    <property type="entry name" value="Unstab_antitox"/>
    <property type="match status" value="1"/>
</dbReference>
<reference evidence="1 2" key="1">
    <citation type="submission" date="2019-05" db="EMBL/GenBank/DDBJ databases">
        <title>The Complete Genome Sequence of the n-alkane-degrading Desulfoglaeba alkanexedens ALDC reveals multiple alkylsuccinate synthase gene clusters.</title>
        <authorList>
            <person name="Callaghan A.V."/>
            <person name="Davidova I.A."/>
            <person name="Duncan K.E."/>
            <person name="Morris B."/>
            <person name="McInerney M.J."/>
        </authorList>
    </citation>
    <scope>NUCLEOTIDE SEQUENCE [LARGE SCALE GENOMIC DNA]</scope>
    <source>
        <strain evidence="1 2">ALDC</strain>
    </source>
</reference>
<protein>
    <submittedName>
        <fullName evidence="1">Acyl-protein synthetase</fullName>
    </submittedName>
</protein>
<keyword evidence="2" id="KW-1185">Reference proteome</keyword>
<dbReference type="KEGG" id="dax:FDQ92_08220"/>
<evidence type="ECO:0000313" key="2">
    <source>
        <dbReference type="Proteomes" id="UP000298602"/>
    </source>
</evidence>
<evidence type="ECO:0000313" key="1">
    <source>
        <dbReference type="EMBL" id="QCQ22147.1"/>
    </source>
</evidence>
<dbReference type="Proteomes" id="UP000298602">
    <property type="component" value="Chromosome"/>
</dbReference>
<name>A0A4P8L2K2_9BACT</name>
<sequence>MQNTFEIRHLSKEEKLRVMEAIWEDLSKDGEEVESPKWHQEALQETEERLNLGEEKMVDWHTAKKDLRERFQ</sequence>
<dbReference type="OrthoDB" id="200227at2"/>
<dbReference type="AlphaFoldDB" id="A0A4P8L2K2"/>
<reference evidence="1 2" key="2">
    <citation type="submission" date="2019-05" db="EMBL/GenBank/DDBJ databases">
        <authorList>
            <person name="Suflita J.M."/>
            <person name="Marks C.R."/>
        </authorList>
    </citation>
    <scope>NUCLEOTIDE SEQUENCE [LARGE SCALE GENOMIC DNA]</scope>
    <source>
        <strain evidence="1 2">ALDC</strain>
    </source>
</reference>
<organism evidence="1 2">
    <name type="scientific">Desulfoglaeba alkanexedens ALDC</name>
    <dbReference type="NCBI Taxonomy" id="980445"/>
    <lineage>
        <taxon>Bacteria</taxon>
        <taxon>Pseudomonadati</taxon>
        <taxon>Thermodesulfobacteriota</taxon>
        <taxon>Syntrophobacteria</taxon>
        <taxon>Syntrophobacterales</taxon>
        <taxon>Syntrophobacteraceae</taxon>
        <taxon>Desulfoglaeba</taxon>
    </lineage>
</organism>
<gene>
    <name evidence="1" type="ORF">FDQ92_08220</name>
</gene>
<dbReference type="RefSeq" id="WP_137424116.1">
    <property type="nucleotide sequence ID" value="NZ_CP040098.1"/>
</dbReference>